<evidence type="ECO:0000256" key="14">
    <source>
        <dbReference type="SAM" id="Phobius"/>
    </source>
</evidence>
<keyword evidence="5 13" id="KW-0547">Nucleotide-binding</keyword>
<dbReference type="SMR" id="F6I1Y7"/>
<reference evidence="19" key="1">
    <citation type="journal article" date="2007" name="Nature">
        <title>The grapevine genome sequence suggests ancestral hexaploidization in major angiosperm phyla.</title>
        <authorList>
            <consortium name="The French-Italian Public Consortium for Grapevine Genome Characterization."/>
            <person name="Jaillon O."/>
            <person name="Aury J.-M."/>
            <person name="Noel B."/>
            <person name="Policriti A."/>
            <person name="Clepet C."/>
            <person name="Casagrande A."/>
            <person name="Choisne N."/>
            <person name="Aubourg S."/>
            <person name="Vitulo N."/>
            <person name="Jubin C."/>
            <person name="Vezzi A."/>
            <person name="Legeai F."/>
            <person name="Hugueney P."/>
            <person name="Dasilva C."/>
            <person name="Horner D."/>
            <person name="Mica E."/>
            <person name="Jublot D."/>
            <person name="Poulain J."/>
            <person name="Bruyere C."/>
            <person name="Billault A."/>
            <person name="Segurens B."/>
            <person name="Gouyvenoux M."/>
            <person name="Ugarte E."/>
            <person name="Cattonaro F."/>
            <person name="Anthouard V."/>
            <person name="Vico V."/>
            <person name="Del Fabbro C."/>
            <person name="Alaux M."/>
            <person name="Di Gaspero G."/>
            <person name="Dumas V."/>
            <person name="Felice N."/>
            <person name="Paillard S."/>
            <person name="Juman I."/>
            <person name="Moroldo M."/>
            <person name="Scalabrin S."/>
            <person name="Canaguier A."/>
            <person name="Le Clainche I."/>
            <person name="Malacrida G."/>
            <person name="Durand E."/>
            <person name="Pesole G."/>
            <person name="Laucou V."/>
            <person name="Chatelet P."/>
            <person name="Merdinoglu D."/>
            <person name="Delledonne M."/>
            <person name="Pezzotti M."/>
            <person name="Lecharny A."/>
            <person name="Scarpelli C."/>
            <person name="Artiguenave F."/>
            <person name="Pe M.E."/>
            <person name="Valle G."/>
            <person name="Morgante M."/>
            <person name="Caboche M."/>
            <person name="Adam-Blondon A.-F."/>
            <person name="Weissenbach J."/>
            <person name="Quetier F."/>
            <person name="Wincker P."/>
        </authorList>
    </citation>
    <scope>NUCLEOTIDE SEQUENCE [LARGE SCALE GENOMIC DNA]</scope>
    <source>
        <strain evidence="19">cv. Pinot noir / PN40024</strain>
    </source>
</reference>
<dbReference type="GO" id="GO:0048544">
    <property type="term" value="P:recognition of pollen"/>
    <property type="evidence" value="ECO:0007669"/>
    <property type="project" value="InterPro"/>
</dbReference>
<evidence type="ECO:0000259" key="17">
    <source>
        <dbReference type="PROSITE" id="PS50948"/>
    </source>
</evidence>
<dbReference type="EC" id="2.7.11.1" evidence="1"/>
<dbReference type="PROSITE" id="PS00108">
    <property type="entry name" value="PROTEIN_KINASE_ST"/>
    <property type="match status" value="1"/>
</dbReference>
<keyword evidence="14" id="KW-1133">Transmembrane helix</keyword>
<evidence type="ECO:0000313" key="19">
    <source>
        <dbReference type="Proteomes" id="UP000009183"/>
    </source>
</evidence>
<dbReference type="InterPro" id="IPR021820">
    <property type="entry name" value="S-locus_recpt_kinase_C"/>
</dbReference>
<dbReference type="GO" id="GO:0005886">
    <property type="term" value="C:plasma membrane"/>
    <property type="evidence" value="ECO:0000318"/>
    <property type="project" value="GO_Central"/>
</dbReference>
<dbReference type="InterPro" id="IPR001245">
    <property type="entry name" value="Ser-Thr/Tyr_kinase_cat_dom"/>
</dbReference>
<evidence type="ECO:0000259" key="15">
    <source>
        <dbReference type="PROSITE" id="PS50011"/>
    </source>
</evidence>
<dbReference type="InterPro" id="IPR000742">
    <property type="entry name" value="EGF"/>
</dbReference>
<name>F6I1Y7_VITVI</name>
<feature type="domain" description="Protein kinase" evidence="15">
    <location>
        <begin position="372"/>
        <end position="649"/>
    </location>
</feature>
<evidence type="ECO:0000256" key="3">
    <source>
        <dbReference type="ARBA" id="ARBA00022679"/>
    </source>
</evidence>
<dbReference type="FunFam" id="1.10.510.10:FF:000467">
    <property type="entry name" value="Liguleless narrow1"/>
    <property type="match status" value="1"/>
</dbReference>
<keyword evidence="2" id="KW-0723">Serine/threonine-protein kinase</keyword>
<keyword evidence="19" id="KW-1185">Reference proteome</keyword>
<dbReference type="Pfam" id="PF11883">
    <property type="entry name" value="DUF3403"/>
    <property type="match status" value="1"/>
</dbReference>
<dbReference type="FunFam" id="3.30.200.20:FF:000195">
    <property type="entry name" value="G-type lectin S-receptor-like serine/threonine-protein kinase"/>
    <property type="match status" value="1"/>
</dbReference>
<dbReference type="PROSITE" id="PS00107">
    <property type="entry name" value="PROTEIN_KINASE_ATP"/>
    <property type="match status" value="1"/>
</dbReference>
<evidence type="ECO:0000313" key="18">
    <source>
        <dbReference type="EMBL" id="CCB60954.1"/>
    </source>
</evidence>
<evidence type="ECO:0000256" key="1">
    <source>
        <dbReference type="ARBA" id="ARBA00012513"/>
    </source>
</evidence>
<accession>F6I1Y7</accession>
<dbReference type="PaxDb" id="29760-VIT_00s0374g00020.t01"/>
<dbReference type="HOGENOM" id="CLU_000288_116_5_1"/>
<evidence type="ECO:0000256" key="5">
    <source>
        <dbReference type="ARBA" id="ARBA00022741"/>
    </source>
</evidence>
<gene>
    <name evidence="18" type="ORF">VIT_00s0374g00020</name>
</gene>
<evidence type="ECO:0000256" key="11">
    <source>
        <dbReference type="ARBA" id="ARBA00048679"/>
    </source>
</evidence>
<evidence type="ECO:0000256" key="12">
    <source>
        <dbReference type="PROSITE-ProRule" id="PRU00076"/>
    </source>
</evidence>
<dbReference type="EMBL" id="FN596520">
    <property type="protein sequence ID" value="CCB60954.1"/>
    <property type="molecule type" value="Genomic_DNA"/>
</dbReference>
<dbReference type="PANTHER" id="PTHR27002:SF981">
    <property type="entry name" value="NON-SPECIFIC SERINE_THREONINE PROTEIN KINASE"/>
    <property type="match status" value="1"/>
</dbReference>
<feature type="binding site" evidence="13">
    <location>
        <position position="401"/>
    </location>
    <ligand>
        <name>ATP</name>
        <dbReference type="ChEBI" id="CHEBI:30616"/>
    </ligand>
</feature>
<sequence length="689" mass="76769">MKLGLDRRTGFNRFLTSWKSPTDPGTGKNSLTINASGSPQFFLYQGSKPLWRSGNWNGFRWSGVPTMMHGTIVNVSFLNNQDEISYMYSLINVWLPTTLTIDVDGYIQRNSWLETEGKWINSWTVPTDRCDRYGRCGVNGNCDNSRAEFECTCLAGFEPKSPRDWSLKDGSAGCLRKEGAKVCGNGEGFVKVEGAKPPDTSVARVNTNMSLEACREGCLKECSCSGYAAANVSGSGSGCLSWHGDLVDTRVFPEGGQDLYVRVDAITLGFLAKKGMMAVLVVGATVIMVLLVSTFWFLRKKMKGNQTKILMVHLSLLSNVWRGRQNKMLYNSRLGATWLQDSPGAKEHDESTTNSELQFFDLNTIAAATNNFSSENELGRGGFGSVYKGQLSNGQEIAVKKLSKDSGQGKEEFKNEATLIAKLQHVNLVRLLGCCITEEEKMLVYEYLPNKSLDSFIFDETKKSLLDWRKRFEIIVGIARGILYLHEDSRLRIIHRDLKASNVLLDAEMFPKISDFGLARIFRGNQMEGNTNRVVGTYGYMSPEYAMEGLFSTKSDVYSFGVLLLEIITGRKNSTYYQDNPSMSLIGNVWNLWEEDKALDLIDPSLEKSYPADEVLRCIQIGLLCVQESITDRPTMLTIIFMLGNNSALSFPKRPAFISKTTHKGEDLSCSGEGLLSVNNVTMTVLQPR</sequence>
<dbReference type="Gene3D" id="1.10.510.10">
    <property type="entry name" value="Transferase(Phosphotransferase) domain 1"/>
    <property type="match status" value="1"/>
</dbReference>
<comment type="caution">
    <text evidence="12">Lacks conserved residue(s) required for the propagation of feature annotation.</text>
</comment>
<dbReference type="InterPro" id="IPR000152">
    <property type="entry name" value="EGF-type_Asp/Asn_hydroxyl_site"/>
</dbReference>
<keyword evidence="12" id="KW-0245">EGF-like domain</keyword>
<keyword evidence="7 13" id="KW-0067">ATP-binding</keyword>
<feature type="domain" description="Apple" evidence="17">
    <location>
        <begin position="183"/>
        <end position="264"/>
    </location>
</feature>
<dbReference type="InterPro" id="IPR008271">
    <property type="entry name" value="Ser/Thr_kinase_AS"/>
</dbReference>
<dbReference type="SMART" id="SM00473">
    <property type="entry name" value="PAN_AP"/>
    <property type="match status" value="1"/>
</dbReference>
<keyword evidence="14" id="KW-0812">Transmembrane</keyword>
<dbReference type="Pfam" id="PF08276">
    <property type="entry name" value="PAN_2"/>
    <property type="match status" value="1"/>
</dbReference>
<evidence type="ECO:0000256" key="8">
    <source>
        <dbReference type="ARBA" id="ARBA00023157"/>
    </source>
</evidence>
<protein>
    <recommendedName>
        <fullName evidence="1">non-specific serine/threonine protein kinase</fullName>
        <ecNumber evidence="1">2.7.11.1</ecNumber>
    </recommendedName>
</protein>
<keyword evidence="9" id="KW-0325">Glycoprotein</keyword>
<dbReference type="InterPro" id="IPR000858">
    <property type="entry name" value="S_locus_glycoprot_dom"/>
</dbReference>
<feature type="transmembrane region" description="Helical" evidence="14">
    <location>
        <begin position="276"/>
        <end position="298"/>
    </location>
</feature>
<evidence type="ECO:0000256" key="13">
    <source>
        <dbReference type="PROSITE-ProRule" id="PRU10141"/>
    </source>
</evidence>
<dbReference type="InterPro" id="IPR003609">
    <property type="entry name" value="Pan_app"/>
</dbReference>
<keyword evidence="4" id="KW-0732">Signal</keyword>
<comment type="catalytic activity">
    <reaction evidence="11">
        <text>L-seryl-[protein] + ATP = O-phospho-L-seryl-[protein] + ADP + H(+)</text>
        <dbReference type="Rhea" id="RHEA:17989"/>
        <dbReference type="Rhea" id="RHEA-COMP:9863"/>
        <dbReference type="Rhea" id="RHEA-COMP:11604"/>
        <dbReference type="ChEBI" id="CHEBI:15378"/>
        <dbReference type="ChEBI" id="CHEBI:29999"/>
        <dbReference type="ChEBI" id="CHEBI:30616"/>
        <dbReference type="ChEBI" id="CHEBI:83421"/>
        <dbReference type="ChEBI" id="CHEBI:456216"/>
        <dbReference type="EC" id="2.7.11.1"/>
    </reaction>
</comment>
<dbReference type="PANTHER" id="PTHR27002">
    <property type="entry name" value="RECEPTOR-LIKE SERINE/THREONINE-PROTEIN KINASE SD1-8"/>
    <property type="match status" value="1"/>
</dbReference>
<evidence type="ECO:0000256" key="6">
    <source>
        <dbReference type="ARBA" id="ARBA00022777"/>
    </source>
</evidence>
<dbReference type="SUPFAM" id="SSF56112">
    <property type="entry name" value="Protein kinase-like (PK-like)"/>
    <property type="match status" value="1"/>
</dbReference>
<organism evidence="18 19">
    <name type="scientific">Vitis vinifera</name>
    <name type="common">Grape</name>
    <dbReference type="NCBI Taxonomy" id="29760"/>
    <lineage>
        <taxon>Eukaryota</taxon>
        <taxon>Viridiplantae</taxon>
        <taxon>Streptophyta</taxon>
        <taxon>Embryophyta</taxon>
        <taxon>Tracheophyta</taxon>
        <taxon>Spermatophyta</taxon>
        <taxon>Magnoliopsida</taxon>
        <taxon>eudicotyledons</taxon>
        <taxon>Gunneridae</taxon>
        <taxon>Pentapetalae</taxon>
        <taxon>rosids</taxon>
        <taxon>Vitales</taxon>
        <taxon>Vitaceae</taxon>
        <taxon>Viteae</taxon>
        <taxon>Vitis</taxon>
    </lineage>
</organism>
<dbReference type="PROSITE" id="PS50011">
    <property type="entry name" value="PROTEIN_KINASE_DOM"/>
    <property type="match status" value="1"/>
</dbReference>
<dbReference type="CDD" id="cd14066">
    <property type="entry name" value="STKc_IRAK"/>
    <property type="match status" value="1"/>
</dbReference>
<dbReference type="GO" id="GO:0004674">
    <property type="term" value="F:protein serine/threonine kinase activity"/>
    <property type="evidence" value="ECO:0000318"/>
    <property type="project" value="GO_Central"/>
</dbReference>
<keyword evidence="8" id="KW-1015">Disulfide bond</keyword>
<dbReference type="PROSITE" id="PS00010">
    <property type="entry name" value="ASX_HYDROXYL"/>
    <property type="match status" value="1"/>
</dbReference>
<keyword evidence="6" id="KW-0418">Kinase</keyword>
<dbReference type="InterPro" id="IPR011009">
    <property type="entry name" value="Kinase-like_dom_sf"/>
</dbReference>
<dbReference type="InParanoid" id="F6I1Y7"/>
<feature type="domain" description="EGF-like" evidence="16">
    <location>
        <begin position="126"/>
        <end position="163"/>
    </location>
</feature>
<dbReference type="eggNOG" id="ENOG502QT06">
    <property type="taxonomic scope" value="Eukaryota"/>
</dbReference>
<keyword evidence="14" id="KW-0472">Membrane</keyword>
<dbReference type="SMART" id="SM00220">
    <property type="entry name" value="S_TKc"/>
    <property type="match status" value="1"/>
</dbReference>
<dbReference type="Pfam" id="PF07714">
    <property type="entry name" value="PK_Tyr_Ser-Thr"/>
    <property type="match status" value="1"/>
</dbReference>
<evidence type="ECO:0000256" key="2">
    <source>
        <dbReference type="ARBA" id="ARBA00022527"/>
    </source>
</evidence>
<dbReference type="InterPro" id="IPR017441">
    <property type="entry name" value="Protein_kinase_ATP_BS"/>
</dbReference>
<dbReference type="GO" id="GO:0006955">
    <property type="term" value="P:immune response"/>
    <property type="evidence" value="ECO:0000318"/>
    <property type="project" value="GO_Central"/>
</dbReference>
<dbReference type="AlphaFoldDB" id="F6I1Y7"/>
<keyword evidence="3" id="KW-0808">Transferase</keyword>
<evidence type="ECO:0000256" key="7">
    <source>
        <dbReference type="ARBA" id="ARBA00022840"/>
    </source>
</evidence>
<dbReference type="Gene3D" id="3.30.200.20">
    <property type="entry name" value="Phosphorylase Kinase, domain 1"/>
    <property type="match status" value="1"/>
</dbReference>
<dbReference type="CDD" id="cd01098">
    <property type="entry name" value="PAN_AP_plant"/>
    <property type="match status" value="1"/>
</dbReference>
<comment type="catalytic activity">
    <reaction evidence="10">
        <text>L-threonyl-[protein] + ATP = O-phospho-L-threonyl-[protein] + ADP + H(+)</text>
        <dbReference type="Rhea" id="RHEA:46608"/>
        <dbReference type="Rhea" id="RHEA-COMP:11060"/>
        <dbReference type="Rhea" id="RHEA-COMP:11605"/>
        <dbReference type="ChEBI" id="CHEBI:15378"/>
        <dbReference type="ChEBI" id="CHEBI:30013"/>
        <dbReference type="ChEBI" id="CHEBI:30616"/>
        <dbReference type="ChEBI" id="CHEBI:61977"/>
        <dbReference type="ChEBI" id="CHEBI:456216"/>
        <dbReference type="EC" id="2.7.11.1"/>
    </reaction>
</comment>
<proteinExistence type="predicted"/>
<dbReference type="Pfam" id="PF00954">
    <property type="entry name" value="S_locus_glycop"/>
    <property type="match status" value="1"/>
</dbReference>
<evidence type="ECO:0000259" key="16">
    <source>
        <dbReference type="PROSITE" id="PS50026"/>
    </source>
</evidence>
<dbReference type="InterPro" id="IPR000719">
    <property type="entry name" value="Prot_kinase_dom"/>
</dbReference>
<dbReference type="PROSITE" id="PS50948">
    <property type="entry name" value="PAN"/>
    <property type="match status" value="1"/>
</dbReference>
<evidence type="ECO:0000256" key="9">
    <source>
        <dbReference type="ARBA" id="ARBA00023180"/>
    </source>
</evidence>
<dbReference type="PROSITE" id="PS50026">
    <property type="entry name" value="EGF_3"/>
    <property type="match status" value="1"/>
</dbReference>
<evidence type="ECO:0000256" key="4">
    <source>
        <dbReference type="ARBA" id="ARBA00022729"/>
    </source>
</evidence>
<evidence type="ECO:0000256" key="10">
    <source>
        <dbReference type="ARBA" id="ARBA00047899"/>
    </source>
</evidence>
<dbReference type="GO" id="GO:0007165">
    <property type="term" value="P:signal transduction"/>
    <property type="evidence" value="ECO:0000318"/>
    <property type="project" value="GO_Central"/>
</dbReference>
<dbReference type="Proteomes" id="UP000009183">
    <property type="component" value="Unassembled WGS sequence, unordered"/>
</dbReference>
<dbReference type="GO" id="GO:0005524">
    <property type="term" value="F:ATP binding"/>
    <property type="evidence" value="ECO:0007669"/>
    <property type="project" value="UniProtKB-UniRule"/>
</dbReference>